<organism evidence="2 3">
    <name type="scientific">Geomonas subterranea</name>
    <dbReference type="NCBI Taxonomy" id="2847989"/>
    <lineage>
        <taxon>Bacteria</taxon>
        <taxon>Pseudomonadati</taxon>
        <taxon>Thermodesulfobacteriota</taxon>
        <taxon>Desulfuromonadia</taxon>
        <taxon>Geobacterales</taxon>
        <taxon>Geobacteraceae</taxon>
        <taxon>Geomonas</taxon>
    </lineage>
</organism>
<name>A0ABX8LB13_9BACT</name>
<protein>
    <submittedName>
        <fullName evidence="2">HNH endonuclease</fullName>
    </submittedName>
</protein>
<keyword evidence="2" id="KW-0540">Nuclease</keyword>
<dbReference type="GO" id="GO:0004519">
    <property type="term" value="F:endonuclease activity"/>
    <property type="evidence" value="ECO:0007669"/>
    <property type="project" value="UniProtKB-KW"/>
</dbReference>
<feature type="domain" description="HNH endonuclease 5" evidence="1">
    <location>
        <begin position="6"/>
        <end position="57"/>
    </location>
</feature>
<dbReference type="Proteomes" id="UP000683559">
    <property type="component" value="Chromosome"/>
</dbReference>
<dbReference type="EMBL" id="CP077683">
    <property type="protein sequence ID" value="QXE89182.1"/>
    <property type="molecule type" value="Genomic_DNA"/>
</dbReference>
<gene>
    <name evidence="2" type="ORF">KP001_11960</name>
</gene>
<dbReference type="Pfam" id="PF14279">
    <property type="entry name" value="HNH_5"/>
    <property type="match status" value="1"/>
</dbReference>
<keyword evidence="2" id="KW-0378">Hydrolase</keyword>
<evidence type="ECO:0000259" key="1">
    <source>
        <dbReference type="Pfam" id="PF14279"/>
    </source>
</evidence>
<proteinExistence type="predicted"/>
<dbReference type="RefSeq" id="WP_217285874.1">
    <property type="nucleotide sequence ID" value="NZ_CP077683.1"/>
</dbReference>
<keyword evidence="2" id="KW-0255">Endonuclease</keyword>
<dbReference type="InterPro" id="IPR029471">
    <property type="entry name" value="HNH_5"/>
</dbReference>
<accession>A0ABX8LB13</accession>
<evidence type="ECO:0000313" key="2">
    <source>
        <dbReference type="EMBL" id="QXE89182.1"/>
    </source>
</evidence>
<keyword evidence="3" id="KW-1185">Reference proteome</keyword>
<sequence>MTKKSCIFCGSEYGSIEFADEHVFPDAIGGLLVLKDKVCKPCNDKLGHSVDAHLVNHGLVSFLRLHYGLKGKSGKVPNPFERGVLKDDPKQQIRYEFTDDGKPKRTYLVPQVSAIKDGEALKVSFSIDESDRGSIPSIMRKIANRHNVHISDDHIKEVLNIPSQESNPTIKSSMKLDFEKYRKAIIKIGYELGCYWLGDEYYHDPVATSIREVIFSNAPLYEDAQRLLLSGKIGFIDGEPDFPFLSDNKACHIAFCHPQSDFISCYVRVFKLFEGHVLLSRCPAKYPTFEGAFIEINVENKSMRELPFLEEVYCASRNHNRADR</sequence>
<reference evidence="2 3" key="1">
    <citation type="submission" date="2021-06" db="EMBL/GenBank/DDBJ databases">
        <title>Gemonas diversity in paddy soil.</title>
        <authorList>
            <person name="Liu G."/>
        </authorList>
    </citation>
    <scope>NUCLEOTIDE SEQUENCE [LARGE SCALE GENOMIC DNA]</scope>
    <source>
        <strain evidence="2 3">RG2</strain>
    </source>
</reference>
<evidence type="ECO:0000313" key="3">
    <source>
        <dbReference type="Proteomes" id="UP000683559"/>
    </source>
</evidence>